<protein>
    <recommendedName>
        <fullName evidence="4">SHOCT domain-containing protein</fullName>
    </recommendedName>
</protein>
<dbReference type="EMBL" id="CP104213">
    <property type="protein sequence ID" value="UWX65049.1"/>
    <property type="molecule type" value="Genomic_DNA"/>
</dbReference>
<proteinExistence type="predicted"/>
<evidence type="ECO:0000256" key="1">
    <source>
        <dbReference type="SAM" id="Phobius"/>
    </source>
</evidence>
<keyword evidence="1" id="KW-0472">Membrane</keyword>
<name>A0ABY5YLA7_9DEIO</name>
<reference evidence="2" key="1">
    <citation type="submission" date="2022-09" db="EMBL/GenBank/DDBJ databases">
        <title>genome sequence of Deinococcus rubellus.</title>
        <authorList>
            <person name="Srinivasan S."/>
        </authorList>
    </citation>
    <scope>NUCLEOTIDE SEQUENCE</scope>
    <source>
        <strain evidence="2">Ant6</strain>
    </source>
</reference>
<evidence type="ECO:0000313" key="3">
    <source>
        <dbReference type="Proteomes" id="UP001060261"/>
    </source>
</evidence>
<accession>A0ABY5YLA7</accession>
<gene>
    <name evidence="2" type="ORF">N0D28_05170</name>
</gene>
<feature type="transmembrane region" description="Helical" evidence="1">
    <location>
        <begin position="43"/>
        <end position="60"/>
    </location>
</feature>
<organism evidence="2 3">
    <name type="scientific">Deinococcus rubellus</name>
    <dbReference type="NCBI Taxonomy" id="1889240"/>
    <lineage>
        <taxon>Bacteria</taxon>
        <taxon>Thermotogati</taxon>
        <taxon>Deinococcota</taxon>
        <taxon>Deinococci</taxon>
        <taxon>Deinococcales</taxon>
        <taxon>Deinococcaceae</taxon>
        <taxon>Deinococcus</taxon>
    </lineage>
</organism>
<dbReference type="RefSeq" id="WP_260561307.1">
    <property type="nucleotide sequence ID" value="NZ_BAABEC010000191.1"/>
</dbReference>
<keyword evidence="1" id="KW-1133">Transmembrane helix</keyword>
<keyword evidence="3" id="KW-1185">Reference proteome</keyword>
<dbReference type="Proteomes" id="UP001060261">
    <property type="component" value="Chromosome"/>
</dbReference>
<keyword evidence="1" id="KW-0812">Transmembrane</keyword>
<sequence length="158" mass="17836">MDVIINNPASQSQFTQPQVQYAPVTQTPSGYGPGYSEYRDHHGGPGFLLPLLLIGGFLFFRSRNKRRRQMMRRWQGAGGPGMPETQPGTPDFVDDIRENFRRGRQRFMSDGAIEIARERYARGEINADEYQAIAGALSGEQAFRSRVNMDKNTPPDII</sequence>
<evidence type="ECO:0000313" key="2">
    <source>
        <dbReference type="EMBL" id="UWX65049.1"/>
    </source>
</evidence>
<evidence type="ECO:0008006" key="4">
    <source>
        <dbReference type="Google" id="ProtNLM"/>
    </source>
</evidence>